<dbReference type="AlphaFoldDB" id="A0A9X3W9R0"/>
<gene>
    <name evidence="1" type="ORF">ODV15_07495</name>
</gene>
<organism evidence="1 2">
    <name type="scientific">Lactobacillus amylovorus</name>
    <dbReference type="NCBI Taxonomy" id="1604"/>
    <lineage>
        <taxon>Bacteria</taxon>
        <taxon>Bacillati</taxon>
        <taxon>Bacillota</taxon>
        <taxon>Bacilli</taxon>
        <taxon>Lactobacillales</taxon>
        <taxon>Lactobacillaceae</taxon>
        <taxon>Lactobacillus</taxon>
    </lineage>
</organism>
<dbReference type="RefSeq" id="WP_271870288.1">
    <property type="nucleotide sequence ID" value="NZ_JAOTGU010000010.1"/>
</dbReference>
<reference evidence="1" key="1">
    <citation type="journal article" date="2022" name="Microorganisms">
        <title>Antibiotic Susceptibility, Resistance Gene Determinants and Corresponding Genomic Regions in Lactobacillus amylovorus Isolates Derived from Wild Boars and Domestic Pigs.</title>
        <authorList>
            <person name="Moravkova M."/>
            <person name="Kostovova I."/>
            <person name="Kavanova K."/>
            <person name="Pechar R."/>
            <person name="Stanek S."/>
            <person name="Brychta A."/>
            <person name="Zeman M."/>
            <person name="Kubasova T."/>
        </authorList>
    </citation>
    <scope>NUCLEOTIDE SEQUENCE</scope>
    <source>
        <strain evidence="1">M356A</strain>
    </source>
</reference>
<evidence type="ECO:0000313" key="2">
    <source>
        <dbReference type="Proteomes" id="UP001143700"/>
    </source>
</evidence>
<dbReference type="Proteomes" id="UP001143700">
    <property type="component" value="Unassembled WGS sequence"/>
</dbReference>
<proteinExistence type="predicted"/>
<evidence type="ECO:0000313" key="1">
    <source>
        <dbReference type="EMBL" id="MDB6262391.1"/>
    </source>
</evidence>
<reference evidence="1" key="2">
    <citation type="submission" date="2022-10" db="EMBL/GenBank/DDBJ databases">
        <authorList>
            <person name="Kostovova I."/>
            <person name="Moravkova M."/>
            <person name="Pechar R."/>
        </authorList>
    </citation>
    <scope>NUCLEOTIDE SEQUENCE</scope>
    <source>
        <strain evidence="1">M356A</strain>
    </source>
</reference>
<sequence length="102" mass="12122">MNTESKEVVFELESSLRELAAPEVELLLLHCYYVTSEKQLTKGRAAEKKKEYDLYKKSFTQDSIQKVKNVYNEFHDRFPDFYGAVYNYAHKSDDYKHLLMLI</sequence>
<dbReference type="EMBL" id="JAOTGU010000010">
    <property type="protein sequence ID" value="MDB6262391.1"/>
    <property type="molecule type" value="Genomic_DNA"/>
</dbReference>
<name>A0A9X3W9R0_LACAM</name>
<protein>
    <submittedName>
        <fullName evidence="1">Uncharacterized protein</fullName>
    </submittedName>
</protein>
<comment type="caution">
    <text evidence="1">The sequence shown here is derived from an EMBL/GenBank/DDBJ whole genome shotgun (WGS) entry which is preliminary data.</text>
</comment>
<accession>A0A9X3W9R0</accession>